<reference evidence="14" key="1">
    <citation type="submission" date="2019-02" db="EMBL/GenBank/DDBJ databases">
        <authorList>
            <person name="Gruber-Vodicka R. H."/>
            <person name="Seah K. B. B."/>
        </authorList>
    </citation>
    <scope>NUCLEOTIDE SEQUENCE</scope>
    <source>
        <strain evidence="14">BECK_DK47</strain>
    </source>
</reference>
<dbReference type="Pfam" id="PF00664">
    <property type="entry name" value="ABC_membrane"/>
    <property type="match status" value="1"/>
</dbReference>
<accession>A0A450TJZ5</accession>
<keyword evidence="8 10" id="KW-1133">Transmembrane helix</keyword>
<dbReference type="GO" id="GO:0016887">
    <property type="term" value="F:ATP hydrolysis activity"/>
    <property type="evidence" value="ECO:0007669"/>
    <property type="project" value="InterPro"/>
</dbReference>
<keyword evidence="3" id="KW-1003">Cell membrane</keyword>
<dbReference type="InterPro" id="IPR039421">
    <property type="entry name" value="Type_1_exporter"/>
</dbReference>
<comment type="subcellular location">
    <subcellularLocation>
        <location evidence="1">Cell membrane</location>
        <topology evidence="1">Multi-pass membrane protein</topology>
    </subcellularLocation>
</comment>
<dbReference type="CDD" id="cd18587">
    <property type="entry name" value="ABC_6TM_LapB_like"/>
    <property type="match status" value="1"/>
</dbReference>
<dbReference type="InterPro" id="IPR036640">
    <property type="entry name" value="ABC1_TM_sf"/>
</dbReference>
<dbReference type="InterPro" id="IPR005074">
    <property type="entry name" value="Peptidase_C39"/>
</dbReference>
<dbReference type="Gene3D" id="3.40.50.300">
    <property type="entry name" value="P-loop containing nucleotide triphosphate hydrolases"/>
    <property type="match status" value="1"/>
</dbReference>
<evidence type="ECO:0000256" key="7">
    <source>
        <dbReference type="ARBA" id="ARBA00022840"/>
    </source>
</evidence>
<dbReference type="InterPro" id="IPR003439">
    <property type="entry name" value="ABC_transporter-like_ATP-bd"/>
</dbReference>
<dbReference type="PROSITE" id="PS50929">
    <property type="entry name" value="ABC_TM1F"/>
    <property type="match status" value="1"/>
</dbReference>
<evidence type="ECO:0000256" key="5">
    <source>
        <dbReference type="ARBA" id="ARBA00022741"/>
    </source>
</evidence>
<feature type="transmembrane region" description="Helical" evidence="10">
    <location>
        <begin position="183"/>
        <end position="205"/>
    </location>
</feature>
<dbReference type="GO" id="GO:0005524">
    <property type="term" value="F:ATP binding"/>
    <property type="evidence" value="ECO:0007669"/>
    <property type="project" value="UniProtKB-KW"/>
</dbReference>
<dbReference type="Gene3D" id="3.90.70.10">
    <property type="entry name" value="Cysteine proteinases"/>
    <property type="match status" value="1"/>
</dbReference>
<keyword evidence="6" id="KW-0378">Hydrolase</keyword>
<dbReference type="InterPro" id="IPR003593">
    <property type="entry name" value="AAA+_ATPase"/>
</dbReference>
<evidence type="ECO:0000256" key="9">
    <source>
        <dbReference type="ARBA" id="ARBA00023136"/>
    </source>
</evidence>
<dbReference type="GO" id="GO:0008233">
    <property type="term" value="F:peptidase activity"/>
    <property type="evidence" value="ECO:0007669"/>
    <property type="project" value="InterPro"/>
</dbReference>
<evidence type="ECO:0000256" key="3">
    <source>
        <dbReference type="ARBA" id="ARBA00022475"/>
    </source>
</evidence>
<keyword evidence="4 10" id="KW-0812">Transmembrane</keyword>
<keyword evidence="7 14" id="KW-0067">ATP-binding</keyword>
<organism evidence="14">
    <name type="scientific">Candidatus Kentrum sp. DK</name>
    <dbReference type="NCBI Taxonomy" id="2126562"/>
    <lineage>
        <taxon>Bacteria</taxon>
        <taxon>Pseudomonadati</taxon>
        <taxon>Pseudomonadota</taxon>
        <taxon>Gammaproteobacteria</taxon>
        <taxon>Candidatus Kentrum</taxon>
    </lineage>
</organism>
<feature type="domain" description="ABC transporter" evidence="11">
    <location>
        <begin position="496"/>
        <end position="731"/>
    </location>
</feature>
<dbReference type="SUPFAM" id="SSF90123">
    <property type="entry name" value="ABC transporter transmembrane region"/>
    <property type="match status" value="1"/>
</dbReference>
<dbReference type="InterPro" id="IPR011527">
    <property type="entry name" value="ABC1_TM_dom"/>
</dbReference>
<evidence type="ECO:0000313" key="14">
    <source>
        <dbReference type="EMBL" id="VFJ67874.1"/>
    </source>
</evidence>
<dbReference type="EMBL" id="CAADEX010000201">
    <property type="protein sequence ID" value="VFJ67874.1"/>
    <property type="molecule type" value="Genomic_DNA"/>
</dbReference>
<dbReference type="CDD" id="cd02421">
    <property type="entry name" value="Peptidase_C39_likeD"/>
    <property type="match status" value="1"/>
</dbReference>
<dbReference type="Pfam" id="PF00005">
    <property type="entry name" value="ABC_tran"/>
    <property type="match status" value="1"/>
</dbReference>
<feature type="transmembrane region" description="Helical" evidence="10">
    <location>
        <begin position="217"/>
        <end position="234"/>
    </location>
</feature>
<dbReference type="InterPro" id="IPR027417">
    <property type="entry name" value="P-loop_NTPase"/>
</dbReference>
<dbReference type="GO" id="GO:0005886">
    <property type="term" value="C:plasma membrane"/>
    <property type="evidence" value="ECO:0007669"/>
    <property type="project" value="UniProtKB-SubCell"/>
</dbReference>
<dbReference type="GO" id="GO:0015421">
    <property type="term" value="F:ABC-type oligopeptide transporter activity"/>
    <property type="evidence" value="ECO:0007669"/>
    <property type="project" value="TreeGrafter"/>
</dbReference>
<evidence type="ECO:0000256" key="10">
    <source>
        <dbReference type="SAM" id="Phobius"/>
    </source>
</evidence>
<sequence length="734" mass="80554">MDQTAPGADGNVKQQEVLQTPYLYTTQEDPLPECLVFLSHYHGNPKSAEVLKAGLPTPDHGKFTPNLFVRAAERAGFKSRVVERRLENIPDQVLPAVLMLGSGRACVMLERVSSREARVFLPETGGTEETISTEELNKDYVGFAIYLKPDRELSFDRKEEARERPTSWFWGAILKNWWSYSQVGLAAIFINLFALVSPLFIMTVYDRVIPNNAMETLWVLATGVATVIIFDLVLKSLRAYFIDAAGKKTDVELACRIFDQVLDMRMGAGPSSSAGAFANTLREFETLREFFTSATLVALIDLPFALLFILVLWLLSGPVALVLAVAVPVILIYAFLIQIPLNKVVRENFRESELKHGVLVETIGGLETIKSISAEARMRRIWESVVGLTARSSQKARAYSTSAVNFTSTVQQLTSVGVVLFGVHLIKENEITVGALIACVILGGRAIAPLAQVAQLMTRLNQSRSSLDALDKIMKAPVERPPSQTFVHRPRLNGEITFRGVSFTYPGREEPALNDISFSLSAGERVGFIGRVGSGKTTIIKLILALFENREGSILVDGTDIRQIDPMDLRRNIGYVAQEPFLFQGTLKDNITAPAPHIGDAAVLKAIRLAGIDEFLSQSAAGLDLRVGERGDGLSGGQRQGVTVARALLRNPPILVLDEPTSAMDMTSEAMLKKKIADSLPGRTLILATHKLSMLSLVERVIVIDRGKIVVDGSKDEVLRQLKSGEFRSPRAEG</sequence>
<protein>
    <submittedName>
        <fullName evidence="14">ATP-binding cassette, subfamily C, LapB</fullName>
    </submittedName>
</protein>
<feature type="transmembrane region" description="Helical" evidence="10">
    <location>
        <begin position="290"/>
        <end position="315"/>
    </location>
</feature>
<evidence type="ECO:0000256" key="6">
    <source>
        <dbReference type="ARBA" id="ARBA00022801"/>
    </source>
</evidence>
<dbReference type="CDD" id="cd03245">
    <property type="entry name" value="ABCC_bacteriocin_exporters"/>
    <property type="match status" value="1"/>
</dbReference>
<dbReference type="InterPro" id="IPR017750">
    <property type="entry name" value="ATPase_T1SS"/>
</dbReference>
<evidence type="ECO:0000256" key="1">
    <source>
        <dbReference type="ARBA" id="ARBA00004651"/>
    </source>
</evidence>
<dbReference type="PROSITE" id="PS50893">
    <property type="entry name" value="ABC_TRANSPORTER_2"/>
    <property type="match status" value="1"/>
</dbReference>
<keyword evidence="2" id="KW-0813">Transport</keyword>
<evidence type="ECO:0000256" key="4">
    <source>
        <dbReference type="ARBA" id="ARBA00022692"/>
    </source>
</evidence>
<keyword evidence="5" id="KW-0547">Nucleotide-binding</keyword>
<feature type="domain" description="Peptidase C39" evidence="13">
    <location>
        <begin position="24"/>
        <end position="147"/>
    </location>
</feature>
<gene>
    <name evidence="14" type="ORF">BECKDK2373B_GA0170837_12012</name>
</gene>
<evidence type="ECO:0000256" key="2">
    <source>
        <dbReference type="ARBA" id="ARBA00022448"/>
    </source>
</evidence>
<dbReference type="SUPFAM" id="SSF52540">
    <property type="entry name" value="P-loop containing nucleoside triphosphate hydrolases"/>
    <property type="match status" value="1"/>
</dbReference>
<dbReference type="PROSITE" id="PS50990">
    <property type="entry name" value="PEPTIDASE_C39"/>
    <property type="match status" value="1"/>
</dbReference>
<dbReference type="AlphaFoldDB" id="A0A450TJZ5"/>
<evidence type="ECO:0000259" key="11">
    <source>
        <dbReference type="PROSITE" id="PS50893"/>
    </source>
</evidence>
<dbReference type="Pfam" id="PF03412">
    <property type="entry name" value="Peptidase_C39"/>
    <property type="match status" value="1"/>
</dbReference>
<dbReference type="Gene3D" id="1.20.1560.10">
    <property type="entry name" value="ABC transporter type 1, transmembrane domain"/>
    <property type="match status" value="1"/>
</dbReference>
<dbReference type="FunFam" id="3.40.50.300:FF:000299">
    <property type="entry name" value="ABC transporter ATP-binding protein/permease"/>
    <property type="match status" value="1"/>
</dbReference>
<dbReference type="SMART" id="SM00382">
    <property type="entry name" value="AAA"/>
    <property type="match status" value="1"/>
</dbReference>
<proteinExistence type="predicted"/>
<dbReference type="GO" id="GO:0006508">
    <property type="term" value="P:proteolysis"/>
    <property type="evidence" value="ECO:0007669"/>
    <property type="project" value="InterPro"/>
</dbReference>
<dbReference type="NCBIfam" id="TIGR03375">
    <property type="entry name" value="type_I_sec_LssB"/>
    <property type="match status" value="1"/>
</dbReference>
<feature type="domain" description="ABC transmembrane type-1" evidence="12">
    <location>
        <begin position="183"/>
        <end position="462"/>
    </location>
</feature>
<evidence type="ECO:0000259" key="13">
    <source>
        <dbReference type="PROSITE" id="PS50990"/>
    </source>
</evidence>
<feature type="transmembrane region" description="Helical" evidence="10">
    <location>
        <begin position="321"/>
        <end position="341"/>
    </location>
</feature>
<evidence type="ECO:0000256" key="8">
    <source>
        <dbReference type="ARBA" id="ARBA00022989"/>
    </source>
</evidence>
<dbReference type="PANTHER" id="PTHR43394">
    <property type="entry name" value="ATP-DEPENDENT PERMEASE MDL1, MITOCHONDRIAL"/>
    <property type="match status" value="1"/>
</dbReference>
<keyword evidence="9 10" id="KW-0472">Membrane</keyword>
<name>A0A450TJZ5_9GAMM</name>
<evidence type="ECO:0000259" key="12">
    <source>
        <dbReference type="PROSITE" id="PS50929"/>
    </source>
</evidence>
<dbReference type="PANTHER" id="PTHR43394:SF1">
    <property type="entry name" value="ATP-BINDING CASSETTE SUB-FAMILY B MEMBER 10, MITOCHONDRIAL"/>
    <property type="match status" value="1"/>
</dbReference>